<dbReference type="EMBL" id="AP025698">
    <property type="protein sequence ID" value="BDH79591.1"/>
    <property type="molecule type" value="Genomic_DNA"/>
</dbReference>
<proteinExistence type="predicted"/>
<keyword evidence="2" id="KW-1185">Reference proteome</keyword>
<dbReference type="RefSeq" id="WP_248563937.1">
    <property type="nucleotide sequence ID" value="NZ_AP025698.1"/>
</dbReference>
<gene>
    <name evidence="1" type="ORF">MTTB_09700</name>
</gene>
<organism evidence="1 2">
    <name type="scientific">Methanothermobacter tenebrarum</name>
    <dbReference type="NCBI Taxonomy" id="680118"/>
    <lineage>
        <taxon>Archaea</taxon>
        <taxon>Methanobacteriati</taxon>
        <taxon>Methanobacteriota</taxon>
        <taxon>Methanomada group</taxon>
        <taxon>Methanobacteria</taxon>
        <taxon>Methanobacteriales</taxon>
        <taxon>Methanobacteriaceae</taxon>
        <taxon>Methanothermobacter</taxon>
    </lineage>
</organism>
<name>A0ABM7YDN8_9EURY</name>
<evidence type="ECO:0000313" key="1">
    <source>
        <dbReference type="EMBL" id="BDH79591.1"/>
    </source>
</evidence>
<accession>A0ABM7YDN8</accession>
<evidence type="ECO:0008006" key="3">
    <source>
        <dbReference type="Google" id="ProtNLM"/>
    </source>
</evidence>
<protein>
    <recommendedName>
        <fullName evidence="3">TIGR04165 family Cys-rich peptide</fullName>
    </recommendedName>
</protein>
<dbReference type="GeneID" id="71965490"/>
<sequence length="60" mass="6708">MLIHYRLDAPDRVKCSVCGGVAVEVEEEYAEGDFVVITYKCGDCGHIEKRQYGKPTSIID</sequence>
<evidence type="ECO:0000313" key="2">
    <source>
        <dbReference type="Proteomes" id="UP000831817"/>
    </source>
</evidence>
<reference evidence="1 2" key="1">
    <citation type="submission" date="2022-04" db="EMBL/GenBank/DDBJ databases">
        <title>Complete genome of Methanothermobacter tenebrarum strain RMAS.</title>
        <authorList>
            <person name="Nakamura K."/>
            <person name="Oshima K."/>
            <person name="Hattori M."/>
            <person name="Kamagata Y."/>
            <person name="Takamizawa K."/>
        </authorList>
    </citation>
    <scope>NUCLEOTIDE SEQUENCE [LARGE SCALE GENOMIC DNA]</scope>
    <source>
        <strain evidence="1 2">RMAS</strain>
    </source>
</reference>
<dbReference type="Proteomes" id="UP000831817">
    <property type="component" value="Chromosome"/>
</dbReference>